<feature type="transmembrane region" description="Helical" evidence="1">
    <location>
        <begin position="71"/>
        <end position="90"/>
    </location>
</feature>
<keyword evidence="1" id="KW-0472">Membrane</keyword>
<evidence type="ECO:0000313" key="3">
    <source>
        <dbReference type="Proteomes" id="UP000636110"/>
    </source>
</evidence>
<accession>A0ABR6ESB1</accession>
<proteinExistence type="predicted"/>
<dbReference type="RefSeq" id="WP_182953772.1">
    <property type="nucleotide sequence ID" value="NZ_WNXC01000001.1"/>
</dbReference>
<reference evidence="2 3" key="1">
    <citation type="submission" date="2019-11" db="EMBL/GenBank/DDBJ databases">
        <title>Description of Pedobacter sp. LMG 31462T.</title>
        <authorList>
            <person name="Carlier A."/>
            <person name="Qi S."/>
            <person name="Vandamme P."/>
        </authorList>
    </citation>
    <scope>NUCLEOTIDE SEQUENCE [LARGE SCALE GENOMIC DNA]</scope>
    <source>
        <strain evidence="2 3">LMG 31462</strain>
    </source>
</reference>
<dbReference type="Proteomes" id="UP000636110">
    <property type="component" value="Unassembled WGS sequence"/>
</dbReference>
<name>A0ABR6ESB1_9SPHI</name>
<organism evidence="2 3">
    <name type="scientific">Pedobacter gandavensis</name>
    <dbReference type="NCBI Taxonomy" id="2679963"/>
    <lineage>
        <taxon>Bacteria</taxon>
        <taxon>Pseudomonadati</taxon>
        <taxon>Bacteroidota</taxon>
        <taxon>Sphingobacteriia</taxon>
        <taxon>Sphingobacteriales</taxon>
        <taxon>Sphingobacteriaceae</taxon>
        <taxon>Pedobacter</taxon>
    </lineage>
</organism>
<evidence type="ECO:0000313" key="2">
    <source>
        <dbReference type="EMBL" id="MBB2148143.1"/>
    </source>
</evidence>
<comment type="caution">
    <text evidence="2">The sequence shown here is derived from an EMBL/GenBank/DDBJ whole genome shotgun (WGS) entry which is preliminary data.</text>
</comment>
<feature type="transmembrane region" description="Helical" evidence="1">
    <location>
        <begin position="128"/>
        <end position="148"/>
    </location>
</feature>
<feature type="transmembrane region" description="Helical" evidence="1">
    <location>
        <begin position="160"/>
        <end position="177"/>
    </location>
</feature>
<feature type="transmembrane region" description="Helical" evidence="1">
    <location>
        <begin position="43"/>
        <end position="65"/>
    </location>
</feature>
<evidence type="ECO:0000256" key="1">
    <source>
        <dbReference type="SAM" id="Phobius"/>
    </source>
</evidence>
<evidence type="ECO:0008006" key="4">
    <source>
        <dbReference type="Google" id="ProtNLM"/>
    </source>
</evidence>
<keyword evidence="1" id="KW-1133">Transmembrane helix</keyword>
<dbReference type="EMBL" id="WNXC01000001">
    <property type="protein sequence ID" value="MBB2148143.1"/>
    <property type="molecule type" value="Genomic_DNA"/>
</dbReference>
<keyword evidence="1" id="KW-0812">Transmembrane</keyword>
<sequence>MELEEMKSLWEEMSSKIEKQSKITDSLILKMTNQNYRRKVNKLMVYEVIGALVCLLGLLFMAVNFYKLDTWYLQVCGLVSALILILLPVFSIKALCRMSRINISENNYQQTLKAYSKGKVQFLMVQKASFYAGAILLVSLLPVMGKLIAGHDFFKVSNIWLVYAISFPFFYYYAVWVSNNYTKSVLEAENMLKELAEVA</sequence>
<protein>
    <recommendedName>
        <fullName evidence="4">DUF3278 domain-containing protein</fullName>
    </recommendedName>
</protein>
<keyword evidence="3" id="KW-1185">Reference proteome</keyword>
<gene>
    <name evidence="2" type="ORF">GM920_04370</name>
</gene>